<gene>
    <name evidence="1" type="ORF">ACFSYS_03880</name>
</gene>
<reference evidence="2" key="1">
    <citation type="journal article" date="2019" name="Int. J. Syst. Evol. Microbiol.">
        <title>The Global Catalogue of Microorganisms (GCM) 10K type strain sequencing project: providing services to taxonomists for standard genome sequencing and annotation.</title>
        <authorList>
            <consortium name="The Broad Institute Genomics Platform"/>
            <consortium name="The Broad Institute Genome Sequencing Center for Infectious Disease"/>
            <person name="Wu L."/>
            <person name="Ma J."/>
        </authorList>
    </citation>
    <scope>NUCLEOTIDE SEQUENCE [LARGE SCALE GENOMIC DNA]</scope>
    <source>
        <strain evidence="2">KCTC 52925</strain>
    </source>
</reference>
<dbReference type="RefSeq" id="WP_251741878.1">
    <property type="nucleotide sequence ID" value="NZ_JBHUOJ010000008.1"/>
</dbReference>
<accession>A0ABW5X1J9</accession>
<proteinExistence type="predicted"/>
<dbReference type="Gene3D" id="2.115.10.20">
    <property type="entry name" value="Glycosyl hydrolase domain, family 43"/>
    <property type="match status" value="1"/>
</dbReference>
<dbReference type="InterPro" id="IPR023296">
    <property type="entry name" value="Glyco_hydro_beta-prop_sf"/>
</dbReference>
<keyword evidence="2" id="KW-1185">Reference proteome</keyword>
<sequence length="536" mass="61995">MKKNILHNGIELPDNWPPFLEVPNQRKAYPVPYLENKPEVILIDLGRQLFVDDFLILETDLKKVFHSPIYYDKNPVLEPSEAWEKTNKGAVYAAPFSDGVWYDEREEKFKMWYMAGGGQKYPHIDNAYYTCYAESKDGKHWEKAIQDIVKGTNVVDTTLRDAATVWFDKKGINPQERYKLFVIDRIKRDGKSRLILKYSSDGIHWSEPKAISGEMRDRFSSFFNPFTNKWVLSMRCETEISERSRSYSENSDPQALVKNIDKKNNKDLFWFAPDGKEPRHPKFPEIDPGIYNFDVIAYESIFIGFYSVWQGPSNQKAGELGIQKRNEVLLGYSRDGFHFDRPHHKPFFKVEEEEGAWNWGNVQSTNGSPLIIGDWLYFYLSGRRLNHILWDSYMSTGLAKLRRDGFVSMRAGNNEGTIITRSLRFKGTYLFVNANVAHGQLKAEIIDGNFKPIPGFTKQESSGMLLEDKTKYGLSWKNRTNLSELMDKKIQIKFYMRKGDFYSFWISKYSSGESSGYTAGGGPGLHPEGVDLPLRF</sequence>
<organism evidence="1 2">
    <name type="scientific">Christiangramia antarctica</name>
    <dbReference type="NCBI Taxonomy" id="2058158"/>
    <lineage>
        <taxon>Bacteria</taxon>
        <taxon>Pseudomonadati</taxon>
        <taxon>Bacteroidota</taxon>
        <taxon>Flavobacteriia</taxon>
        <taxon>Flavobacteriales</taxon>
        <taxon>Flavobacteriaceae</taxon>
        <taxon>Christiangramia</taxon>
    </lineage>
</organism>
<protein>
    <submittedName>
        <fullName evidence="1">Uncharacterized protein</fullName>
    </submittedName>
</protein>
<dbReference type="EMBL" id="JBHUOJ010000008">
    <property type="protein sequence ID" value="MFD2832413.1"/>
    <property type="molecule type" value="Genomic_DNA"/>
</dbReference>
<name>A0ABW5X1J9_9FLAO</name>
<dbReference type="SUPFAM" id="SSF75005">
    <property type="entry name" value="Arabinanase/levansucrase/invertase"/>
    <property type="match status" value="1"/>
</dbReference>
<comment type="caution">
    <text evidence="1">The sequence shown here is derived from an EMBL/GenBank/DDBJ whole genome shotgun (WGS) entry which is preliminary data.</text>
</comment>
<dbReference type="Proteomes" id="UP001597438">
    <property type="component" value="Unassembled WGS sequence"/>
</dbReference>
<evidence type="ECO:0000313" key="1">
    <source>
        <dbReference type="EMBL" id="MFD2832413.1"/>
    </source>
</evidence>
<evidence type="ECO:0000313" key="2">
    <source>
        <dbReference type="Proteomes" id="UP001597438"/>
    </source>
</evidence>